<keyword evidence="3" id="KW-1185">Reference proteome</keyword>
<feature type="domain" description="Transposase for insertion sequence element IS21-like C-terminal" evidence="1">
    <location>
        <begin position="4"/>
        <end position="68"/>
    </location>
</feature>
<organism evidence="2 3">
    <name type="scientific">Ruoffia tabacinasalis</name>
    <dbReference type="NCBI Taxonomy" id="87458"/>
    <lineage>
        <taxon>Bacteria</taxon>
        <taxon>Bacillati</taxon>
        <taxon>Bacillota</taxon>
        <taxon>Bacilli</taxon>
        <taxon>Lactobacillales</taxon>
        <taxon>Aerococcaceae</taxon>
        <taxon>Ruoffia</taxon>
    </lineage>
</organism>
<evidence type="ECO:0000313" key="3">
    <source>
        <dbReference type="Proteomes" id="UP000823401"/>
    </source>
</evidence>
<dbReference type="Pfam" id="PF22483">
    <property type="entry name" value="Mu-transpos_C_2"/>
    <property type="match status" value="1"/>
</dbReference>
<sequence>MSITATVNKDNTIRFRGNRCSVPLVAYTTVASNQVYLQEDGQELVILHKITGDEIARHTLSLEKGKLIKNRNHGRDREKTLRKYRTAMIDLFEQEESTILFIDKIMEKYKRYARDQFMILEKSIQTYPKEREAALAHCIKNGLWSANDFRDVAAYLNQNSLGDIAKGIESSSSTASSGIQVSTRSIGEYVKILGGGINE</sequence>
<gene>
    <name evidence="2" type="ORF">HYQ42_10080</name>
</gene>
<dbReference type="EMBL" id="JACCEL010000030">
    <property type="protein sequence ID" value="MBG9979129.1"/>
    <property type="molecule type" value="Genomic_DNA"/>
</dbReference>
<reference evidence="2 3" key="1">
    <citation type="submission" date="2020-07" db="EMBL/GenBank/DDBJ databases">
        <title>Facklamia lactis sp. nov., isolated from raw milk.</title>
        <authorList>
            <person name="Doll E.V."/>
            <person name="Huptas C."/>
            <person name="Staib L."/>
            <person name="Wenning M."/>
            <person name="Scherer S."/>
        </authorList>
    </citation>
    <scope>NUCLEOTIDE SEQUENCE [LARGE SCALE GENOMIC DNA]</scope>
    <source>
        <strain evidence="2 3">DSM 104272</strain>
    </source>
</reference>
<accession>A0ABS0LLW9</accession>
<dbReference type="InterPro" id="IPR054353">
    <property type="entry name" value="IstA-like_C"/>
</dbReference>
<evidence type="ECO:0000259" key="1">
    <source>
        <dbReference type="Pfam" id="PF22483"/>
    </source>
</evidence>
<comment type="caution">
    <text evidence="2">The sequence shown here is derived from an EMBL/GenBank/DDBJ whole genome shotgun (WGS) entry which is preliminary data.</text>
</comment>
<evidence type="ECO:0000313" key="2">
    <source>
        <dbReference type="EMBL" id="MBG9979129.1"/>
    </source>
</evidence>
<dbReference type="Proteomes" id="UP000823401">
    <property type="component" value="Unassembled WGS sequence"/>
</dbReference>
<protein>
    <recommendedName>
        <fullName evidence="1">Transposase for insertion sequence element IS21-like C-terminal domain-containing protein</fullName>
    </recommendedName>
</protein>
<proteinExistence type="predicted"/>
<dbReference type="RefSeq" id="WP_197105164.1">
    <property type="nucleotide sequence ID" value="NZ_JACCEL010000030.1"/>
</dbReference>
<name>A0ABS0LLW9_9LACT</name>